<evidence type="ECO:0000256" key="1">
    <source>
        <dbReference type="SAM" id="MobiDB-lite"/>
    </source>
</evidence>
<dbReference type="HOGENOM" id="CLU_1787471_0_0_1"/>
<keyword evidence="3" id="KW-1185">Reference proteome</keyword>
<feature type="compositionally biased region" description="Basic and acidic residues" evidence="1">
    <location>
        <begin position="1"/>
        <end position="13"/>
    </location>
</feature>
<dbReference type="OrthoDB" id="4365837at2759"/>
<name>A0A0A2JLD4_PENEN</name>
<dbReference type="AlphaFoldDB" id="A0A0A2JLD4"/>
<gene>
    <name evidence="2" type="ORF">PEX2_049710</name>
</gene>
<dbReference type="RefSeq" id="XP_016597576.1">
    <property type="nucleotide sequence ID" value="XM_016742246.1"/>
</dbReference>
<dbReference type="Proteomes" id="UP000030143">
    <property type="component" value="Unassembled WGS sequence"/>
</dbReference>
<evidence type="ECO:0000313" key="3">
    <source>
        <dbReference type="Proteomes" id="UP000030143"/>
    </source>
</evidence>
<dbReference type="EMBL" id="JQFZ01000191">
    <property type="protein sequence ID" value="KGO55483.1"/>
    <property type="molecule type" value="Genomic_DNA"/>
</dbReference>
<dbReference type="VEuPathDB" id="FungiDB:PEXP_073110"/>
<comment type="caution">
    <text evidence="2">The sequence shown here is derived from an EMBL/GenBank/DDBJ whole genome shotgun (WGS) entry which is preliminary data.</text>
</comment>
<organism evidence="2 3">
    <name type="scientific">Penicillium expansum</name>
    <name type="common">Blue mold rot fungus</name>
    <dbReference type="NCBI Taxonomy" id="27334"/>
    <lineage>
        <taxon>Eukaryota</taxon>
        <taxon>Fungi</taxon>
        <taxon>Dikarya</taxon>
        <taxon>Ascomycota</taxon>
        <taxon>Pezizomycotina</taxon>
        <taxon>Eurotiomycetes</taxon>
        <taxon>Eurotiomycetidae</taxon>
        <taxon>Eurotiales</taxon>
        <taxon>Aspergillaceae</taxon>
        <taxon>Penicillium</taxon>
    </lineage>
</organism>
<sequence>MGHDVRKLKRDNSGPHQSPKSEIQILPLIFYAPPRLQKKANKDKVADEHPIPVPSHADLEPLTELHLRATRRVNAYGGIVNEVAQLLQGAQLAMDQELGLPQPHIANILRNIEIRMQLLVDEMLALCNAEIVDRALERDIWSQIG</sequence>
<protein>
    <submittedName>
        <fullName evidence="2">Uncharacterized protein</fullName>
    </submittedName>
</protein>
<accession>A0A0A2JLD4</accession>
<proteinExistence type="predicted"/>
<reference evidence="2 3" key="1">
    <citation type="journal article" date="2015" name="Mol. Plant Microbe Interact.">
        <title>Genome, transcriptome, and functional analyses of Penicillium expansum provide new insights into secondary metabolism and pathogenicity.</title>
        <authorList>
            <person name="Ballester A.R."/>
            <person name="Marcet-Houben M."/>
            <person name="Levin E."/>
            <person name="Sela N."/>
            <person name="Selma-Lazaro C."/>
            <person name="Carmona L."/>
            <person name="Wisniewski M."/>
            <person name="Droby S."/>
            <person name="Gonzalez-Candelas L."/>
            <person name="Gabaldon T."/>
        </authorList>
    </citation>
    <scope>NUCLEOTIDE SEQUENCE [LARGE SCALE GENOMIC DNA]</scope>
    <source>
        <strain evidence="2 3">MD-8</strain>
    </source>
</reference>
<evidence type="ECO:0000313" key="2">
    <source>
        <dbReference type="EMBL" id="KGO55483.1"/>
    </source>
</evidence>
<dbReference type="GeneID" id="27677665"/>
<dbReference type="PhylomeDB" id="A0A0A2JLD4"/>
<feature type="region of interest" description="Disordered" evidence="1">
    <location>
        <begin position="1"/>
        <end position="22"/>
    </location>
</feature>